<evidence type="ECO:0008006" key="4">
    <source>
        <dbReference type="Google" id="ProtNLM"/>
    </source>
</evidence>
<keyword evidence="1" id="KW-0732">Signal</keyword>
<dbReference type="Proteomes" id="UP001163850">
    <property type="component" value="Unassembled WGS sequence"/>
</dbReference>
<protein>
    <recommendedName>
        <fullName evidence="4">Secreted protein</fullName>
    </recommendedName>
</protein>
<dbReference type="EMBL" id="MU801892">
    <property type="protein sequence ID" value="KAJ3990223.1"/>
    <property type="molecule type" value="Genomic_DNA"/>
</dbReference>
<accession>A0AA38QAD9</accession>
<reference evidence="2" key="1">
    <citation type="submission" date="2022-08" db="EMBL/GenBank/DDBJ databases">
        <authorList>
            <consortium name="DOE Joint Genome Institute"/>
            <person name="Min B."/>
            <person name="Riley R."/>
            <person name="Sierra-Patev S."/>
            <person name="Naranjo-Ortiz M."/>
            <person name="Looney B."/>
            <person name="Konkel Z."/>
            <person name="Slot J.C."/>
            <person name="Sakamoto Y."/>
            <person name="Steenwyk J.L."/>
            <person name="Rokas A."/>
            <person name="Carro J."/>
            <person name="Camarero S."/>
            <person name="Ferreira P."/>
            <person name="Molpeceres G."/>
            <person name="Ruiz-Duenas F.J."/>
            <person name="Serrano A."/>
            <person name="Henrissat B."/>
            <person name="Drula E."/>
            <person name="Hughes K.W."/>
            <person name="Mata J.L."/>
            <person name="Ishikawa N.K."/>
            <person name="Vargas-Isla R."/>
            <person name="Ushijima S."/>
            <person name="Smith C.A."/>
            <person name="Ahrendt S."/>
            <person name="Andreopoulos W."/>
            <person name="He G."/>
            <person name="Labutti K."/>
            <person name="Lipzen A."/>
            <person name="Ng V."/>
            <person name="Sandor L."/>
            <person name="Barry K."/>
            <person name="Martinez A.T."/>
            <person name="Xiao Y."/>
            <person name="Gibbons J.G."/>
            <person name="Terashima K."/>
            <person name="Hibbett D.S."/>
            <person name="Grigoriev I.V."/>
        </authorList>
    </citation>
    <scope>NUCLEOTIDE SEQUENCE</scope>
    <source>
        <strain evidence="2">TFB7829</strain>
    </source>
</reference>
<dbReference type="AlphaFoldDB" id="A0AA38QAD9"/>
<proteinExistence type="predicted"/>
<evidence type="ECO:0000256" key="1">
    <source>
        <dbReference type="SAM" id="SignalP"/>
    </source>
</evidence>
<evidence type="ECO:0000313" key="3">
    <source>
        <dbReference type="Proteomes" id="UP001163850"/>
    </source>
</evidence>
<gene>
    <name evidence="2" type="ORF">F5890DRAFT_709830</name>
</gene>
<name>A0AA38QAD9_9AGAR</name>
<organism evidence="2 3">
    <name type="scientific">Lentinula detonsa</name>
    <dbReference type="NCBI Taxonomy" id="2804962"/>
    <lineage>
        <taxon>Eukaryota</taxon>
        <taxon>Fungi</taxon>
        <taxon>Dikarya</taxon>
        <taxon>Basidiomycota</taxon>
        <taxon>Agaricomycotina</taxon>
        <taxon>Agaricomycetes</taxon>
        <taxon>Agaricomycetidae</taxon>
        <taxon>Agaricales</taxon>
        <taxon>Marasmiineae</taxon>
        <taxon>Omphalotaceae</taxon>
        <taxon>Lentinula</taxon>
    </lineage>
</organism>
<feature type="chain" id="PRO_5041211979" description="Secreted protein" evidence="1">
    <location>
        <begin position="18"/>
        <end position="104"/>
    </location>
</feature>
<comment type="caution">
    <text evidence="2">The sequence shown here is derived from an EMBL/GenBank/DDBJ whole genome shotgun (WGS) entry which is preliminary data.</text>
</comment>
<evidence type="ECO:0000313" key="2">
    <source>
        <dbReference type="EMBL" id="KAJ3990223.1"/>
    </source>
</evidence>
<sequence>MPLFLTIFVTTAYCSFTVEPITLSSFLHPFQALSGAGVSFVLACKRSANDWGRIMLAPLFPPPQTGVGIEKALRVWTYGISIPTGALLNSREFWQFVTCFCETP</sequence>
<feature type="signal peptide" evidence="1">
    <location>
        <begin position="1"/>
        <end position="17"/>
    </location>
</feature>